<reference evidence="1" key="1">
    <citation type="submission" date="2021-06" db="EMBL/GenBank/DDBJ databases">
        <authorList>
            <person name="Kallberg Y."/>
            <person name="Tangrot J."/>
            <person name="Rosling A."/>
        </authorList>
    </citation>
    <scope>NUCLEOTIDE SEQUENCE</scope>
    <source>
        <strain evidence="1">IN212</strain>
    </source>
</reference>
<gene>
    <name evidence="1" type="ORF">RFULGI_LOCUS17278</name>
</gene>
<evidence type="ECO:0000313" key="1">
    <source>
        <dbReference type="EMBL" id="CAG8796516.1"/>
    </source>
</evidence>
<keyword evidence="2" id="KW-1185">Reference proteome</keyword>
<protein>
    <submittedName>
        <fullName evidence="1">6968_t:CDS:1</fullName>
    </submittedName>
</protein>
<comment type="caution">
    <text evidence="1">The sequence shown here is derived from an EMBL/GenBank/DDBJ whole genome shotgun (WGS) entry which is preliminary data.</text>
</comment>
<sequence length="98" mass="11193">YPNMNAQLQKSCIQLSGLDGRLQGISQIMLRNIQQNTKDPKITKQLERNMRESGIKFLVLVEEVINELCDSSDLFIAEEIDFGFIELFDCAKVIVDEV</sequence>
<dbReference type="EMBL" id="CAJVPZ010066840">
    <property type="protein sequence ID" value="CAG8796516.1"/>
    <property type="molecule type" value="Genomic_DNA"/>
</dbReference>
<organism evidence="1 2">
    <name type="scientific">Racocetra fulgida</name>
    <dbReference type="NCBI Taxonomy" id="60492"/>
    <lineage>
        <taxon>Eukaryota</taxon>
        <taxon>Fungi</taxon>
        <taxon>Fungi incertae sedis</taxon>
        <taxon>Mucoromycota</taxon>
        <taxon>Glomeromycotina</taxon>
        <taxon>Glomeromycetes</taxon>
        <taxon>Diversisporales</taxon>
        <taxon>Gigasporaceae</taxon>
        <taxon>Racocetra</taxon>
    </lineage>
</organism>
<evidence type="ECO:0000313" key="2">
    <source>
        <dbReference type="Proteomes" id="UP000789396"/>
    </source>
</evidence>
<accession>A0A9N9JVW1</accession>
<proteinExistence type="predicted"/>
<dbReference type="Proteomes" id="UP000789396">
    <property type="component" value="Unassembled WGS sequence"/>
</dbReference>
<name>A0A9N9JVW1_9GLOM</name>
<dbReference type="AlphaFoldDB" id="A0A9N9JVW1"/>
<feature type="non-terminal residue" evidence="1">
    <location>
        <position position="98"/>
    </location>
</feature>
<feature type="non-terminal residue" evidence="1">
    <location>
        <position position="1"/>
    </location>
</feature>